<feature type="binding site" evidence="2">
    <location>
        <position position="104"/>
    </location>
    <ligand>
        <name>Mn(2+)</name>
        <dbReference type="ChEBI" id="CHEBI:29035"/>
        <label>2</label>
    </ligand>
</feature>
<evidence type="ECO:0000259" key="3">
    <source>
        <dbReference type="Pfam" id="PF07687"/>
    </source>
</evidence>
<proteinExistence type="predicted"/>
<protein>
    <submittedName>
        <fullName evidence="4">Putative amidohydrolase YhaA</fullName>
    </submittedName>
</protein>
<dbReference type="FunFam" id="3.30.70.360:FF:000001">
    <property type="entry name" value="N-acetyldiaminopimelate deacetylase"/>
    <property type="match status" value="1"/>
</dbReference>
<dbReference type="AlphaFoldDB" id="A0A3T1D901"/>
<dbReference type="SUPFAM" id="SSF53187">
    <property type="entry name" value="Zn-dependent exopeptidases"/>
    <property type="match status" value="1"/>
</dbReference>
<dbReference type="PIRSF" id="PIRSF005962">
    <property type="entry name" value="Pept_M20D_amidohydro"/>
    <property type="match status" value="1"/>
</dbReference>
<feature type="binding site" evidence="2">
    <location>
        <position position="361"/>
    </location>
    <ligand>
        <name>Mn(2+)</name>
        <dbReference type="ChEBI" id="CHEBI:29035"/>
        <label>2</label>
    </ligand>
</feature>
<dbReference type="PANTHER" id="PTHR11014:SF63">
    <property type="entry name" value="METALLOPEPTIDASE, PUTATIVE (AFU_ORTHOLOGUE AFUA_6G09600)-RELATED"/>
    <property type="match status" value="1"/>
</dbReference>
<reference evidence="4 5" key="1">
    <citation type="submission" date="2019-01" db="EMBL/GenBank/DDBJ databases">
        <title>Complete genome sequence of Cohnella hallensis HS21 isolated from Korean fir (Abies koreana) rhizospheric soil.</title>
        <authorList>
            <person name="Jiang L."/>
            <person name="Kang S.W."/>
            <person name="Kim S."/>
            <person name="Jung J."/>
            <person name="Kim C.Y."/>
            <person name="Kim D.H."/>
            <person name="Kim S.W."/>
            <person name="Lee J."/>
        </authorList>
    </citation>
    <scope>NUCLEOTIDE SEQUENCE [LARGE SCALE GENOMIC DNA]</scope>
    <source>
        <strain evidence="4 5">HS21</strain>
    </source>
</reference>
<dbReference type="Gene3D" id="3.30.70.360">
    <property type="match status" value="1"/>
</dbReference>
<name>A0A3T1D901_9BACL</name>
<dbReference type="GO" id="GO:0046872">
    <property type="term" value="F:metal ion binding"/>
    <property type="evidence" value="ECO:0007669"/>
    <property type="project" value="UniProtKB-KW"/>
</dbReference>
<feature type="binding site" evidence="2">
    <location>
        <position position="102"/>
    </location>
    <ligand>
        <name>Mn(2+)</name>
        <dbReference type="ChEBI" id="CHEBI:29035"/>
        <label>2</label>
    </ligand>
</feature>
<dbReference type="RefSeq" id="WP_130612051.1">
    <property type="nucleotide sequence ID" value="NZ_AP019400.1"/>
</dbReference>
<dbReference type="Pfam" id="PF07687">
    <property type="entry name" value="M20_dimer"/>
    <property type="match status" value="1"/>
</dbReference>
<feature type="domain" description="Peptidase M20 dimerisation" evidence="3">
    <location>
        <begin position="187"/>
        <end position="280"/>
    </location>
</feature>
<evidence type="ECO:0000256" key="2">
    <source>
        <dbReference type="PIRSR" id="PIRSR005962-1"/>
    </source>
</evidence>
<keyword evidence="1 4" id="KW-0378">Hydrolase</keyword>
<keyword evidence="2" id="KW-0464">Manganese</keyword>
<evidence type="ECO:0000313" key="5">
    <source>
        <dbReference type="Proteomes" id="UP000289856"/>
    </source>
</evidence>
<dbReference type="Proteomes" id="UP000289856">
    <property type="component" value="Chromosome"/>
</dbReference>
<dbReference type="SUPFAM" id="SSF55031">
    <property type="entry name" value="Bacterial exopeptidase dimerisation domain"/>
    <property type="match status" value="1"/>
</dbReference>
<dbReference type="InterPro" id="IPR017439">
    <property type="entry name" value="Amidohydrolase"/>
</dbReference>
<keyword evidence="2" id="KW-0479">Metal-binding</keyword>
<dbReference type="InterPro" id="IPR036264">
    <property type="entry name" value="Bact_exopeptidase_dim_dom"/>
</dbReference>
<organism evidence="4 5">
    <name type="scientific">Cohnella abietis</name>
    <dbReference type="NCBI Taxonomy" id="2507935"/>
    <lineage>
        <taxon>Bacteria</taxon>
        <taxon>Bacillati</taxon>
        <taxon>Bacillota</taxon>
        <taxon>Bacilli</taxon>
        <taxon>Bacillales</taxon>
        <taxon>Paenibacillaceae</taxon>
        <taxon>Cohnella</taxon>
    </lineage>
</organism>
<evidence type="ECO:0000256" key="1">
    <source>
        <dbReference type="ARBA" id="ARBA00022801"/>
    </source>
</evidence>
<dbReference type="Gene3D" id="3.40.630.10">
    <property type="entry name" value="Zn peptidases"/>
    <property type="match status" value="1"/>
</dbReference>
<dbReference type="InterPro" id="IPR011650">
    <property type="entry name" value="Peptidase_M20_dimer"/>
</dbReference>
<gene>
    <name evidence="4" type="primary">yhaA</name>
    <name evidence="4" type="ORF">KCTCHS21_39480</name>
</gene>
<dbReference type="PANTHER" id="PTHR11014">
    <property type="entry name" value="PEPTIDASE M20 FAMILY MEMBER"/>
    <property type="match status" value="1"/>
</dbReference>
<dbReference type="NCBIfam" id="TIGR01891">
    <property type="entry name" value="amidohydrolases"/>
    <property type="match status" value="1"/>
</dbReference>
<dbReference type="EMBL" id="AP019400">
    <property type="protein sequence ID" value="BBI34549.1"/>
    <property type="molecule type" value="Genomic_DNA"/>
</dbReference>
<accession>A0A3T1D901</accession>
<dbReference type="Pfam" id="PF01546">
    <property type="entry name" value="Peptidase_M20"/>
    <property type="match status" value="1"/>
</dbReference>
<comment type="cofactor">
    <cofactor evidence="2">
        <name>Mn(2+)</name>
        <dbReference type="ChEBI" id="CHEBI:29035"/>
    </cofactor>
    <text evidence="2">The Mn(2+) ion enhances activity.</text>
</comment>
<dbReference type="OrthoDB" id="9776731at2"/>
<feature type="binding site" evidence="2">
    <location>
        <position position="138"/>
    </location>
    <ligand>
        <name>Mn(2+)</name>
        <dbReference type="ChEBI" id="CHEBI:29035"/>
        <label>2</label>
    </ligand>
</feature>
<evidence type="ECO:0000313" key="4">
    <source>
        <dbReference type="EMBL" id="BBI34549.1"/>
    </source>
</evidence>
<feature type="binding site" evidence="2">
    <location>
        <position position="163"/>
    </location>
    <ligand>
        <name>Mn(2+)</name>
        <dbReference type="ChEBI" id="CHEBI:29035"/>
        <label>2</label>
    </ligand>
</feature>
<dbReference type="GO" id="GO:0050118">
    <property type="term" value="F:N-acetyldiaminopimelate deacetylase activity"/>
    <property type="evidence" value="ECO:0007669"/>
    <property type="project" value="UniProtKB-ARBA"/>
</dbReference>
<dbReference type="InterPro" id="IPR002933">
    <property type="entry name" value="Peptidase_M20"/>
</dbReference>
<dbReference type="GO" id="GO:0019877">
    <property type="term" value="P:diaminopimelate biosynthetic process"/>
    <property type="evidence" value="ECO:0007669"/>
    <property type="project" value="UniProtKB-ARBA"/>
</dbReference>
<dbReference type="KEGG" id="cohn:KCTCHS21_39480"/>
<sequence>MTVHEQTLLSLYDDMVTWRRHLHQYPELSFEEHQTSLMIANLLSSWGLEVRRGVAGTGVIAKLVGKLPGRTIALRADIDALPIQDAKNSSYSSTVPGVMHACGHDGHTSELLAIARYYSLHQNEMVGTRIFIFQPGEEVLPGGAIRMIEEGALEGVDCIYGIHLWAPMPYGTAATRPGAFMATPDEFEIEIIGKGGHGGLPHQCKDALVVGSSLVMALQTIVSRSVNPLDAAVVSVGRFNAGSANNVIAERCKLSGTVRSFNKEVRSLTRRRLEEIVKSTCEMYGCEFTLKYVEGYPPVVNDVNEAGRVLRIISEWLPETDQGPCDQIMAGEDFAYYLEQRPGCFFFVGAGLQDGASPPHHHPMFDIDERAMLIAAKLLIAVSDDAAKEAR</sequence>
<keyword evidence="5" id="KW-1185">Reference proteome</keyword>